<keyword evidence="7 11" id="KW-0411">Iron-sulfur</keyword>
<feature type="binding site" evidence="7 10">
    <location>
        <position position="365"/>
    </location>
    <ligand>
        <name>Mg(2+)</name>
        <dbReference type="ChEBI" id="CHEBI:18420"/>
    </ligand>
</feature>
<sequence>MCGIFGVYSYEKLNVAKRIYYGLFALQHRGQEGAGIATSDGKNINYYKNLGLVTDVFKSEILQNLFGYIGIGHVRYSTTGGKSVENCQPFVVKSSFGNIAIAHNGDLVNSNELRKELESKGHIFVSSTDSEVIAQLLVRELLKTSDKIEAIKNTLKKLVGAYSLLIMFNDSLIAIRDPRGFKPLCIGRDENNIYVSSEDCALTTLDAEFIRDVKPGEIIEIKDGEITSYEFDYDISKNYDTISVNAPSIYKGATTCMFEYVYFARPDSTIDGISVYKVRKNIGKILAKEHPVDADVVSPIPDSGVAFALGFSEESKIPYYEGLIKNRYVGRTFILPSQNERELAVRLKLSPVKSVLEGKRVVLVDDSIVRGTTSRRIVNMVRKAGAKEVHLRIGCPKIISPCYYGIDMATKKELIASNKTEEEIRKDLGVDSIGYISLEGLIKAIGRKDLCLACLTGKYPTDVNFEKVLERKH</sequence>
<evidence type="ECO:0000256" key="8">
    <source>
        <dbReference type="PIRNR" id="PIRNR000485"/>
    </source>
</evidence>
<proteinExistence type="inferred from homology"/>
<dbReference type="KEGG" id="mesg:MLAUSG7_0368"/>
<keyword evidence="6 7" id="KW-0315">Glutamine amidotransferase</keyword>
<dbReference type="GO" id="GO:0006189">
    <property type="term" value="P:'de novo' IMP biosynthetic process"/>
    <property type="evidence" value="ECO:0007669"/>
    <property type="project" value="UniProtKB-UniRule"/>
</dbReference>
<dbReference type="EMBL" id="LR792632">
    <property type="protein sequence ID" value="CAB3287742.1"/>
    <property type="molecule type" value="Genomic_DNA"/>
</dbReference>
<dbReference type="SUPFAM" id="SSF56235">
    <property type="entry name" value="N-terminal nucleophile aminohydrolases (Ntn hydrolases)"/>
    <property type="match status" value="1"/>
</dbReference>
<feature type="binding site" evidence="7 10">
    <location>
        <position position="303"/>
    </location>
    <ligand>
        <name>Mg(2+)</name>
        <dbReference type="ChEBI" id="CHEBI:18420"/>
    </ligand>
</feature>
<evidence type="ECO:0000313" key="13">
    <source>
        <dbReference type="EMBL" id="CAB3287742.1"/>
    </source>
</evidence>
<comment type="cofactor">
    <cofactor evidence="7 10">
        <name>Mg(2+)</name>
        <dbReference type="ChEBI" id="CHEBI:18420"/>
    </cofactor>
    <text evidence="7 10">Binds 1 Mg(2+) ion per subunit.</text>
</comment>
<dbReference type="AlphaFoldDB" id="A0A8D6SVI2"/>
<dbReference type="RefSeq" id="WP_214400272.1">
    <property type="nucleotide sequence ID" value="NZ_LR792632.1"/>
</dbReference>
<dbReference type="Pfam" id="PF13537">
    <property type="entry name" value="GATase_7"/>
    <property type="match status" value="1"/>
</dbReference>
<evidence type="ECO:0000256" key="7">
    <source>
        <dbReference type="HAMAP-Rule" id="MF_01931"/>
    </source>
</evidence>
<keyword evidence="7" id="KW-0004">4Fe-4S</keyword>
<dbReference type="Pfam" id="PF00156">
    <property type="entry name" value="Pribosyltran"/>
    <property type="match status" value="1"/>
</dbReference>
<evidence type="ECO:0000313" key="14">
    <source>
        <dbReference type="Proteomes" id="UP000679213"/>
    </source>
</evidence>
<dbReference type="CDD" id="cd00715">
    <property type="entry name" value="GPATase_N"/>
    <property type="match status" value="1"/>
</dbReference>
<dbReference type="InterPro" id="IPR000836">
    <property type="entry name" value="PRTase_dom"/>
</dbReference>
<comment type="cofactor">
    <cofactor evidence="7 11">
        <name>[4Fe-4S] cluster</name>
        <dbReference type="ChEBI" id="CHEBI:49883"/>
    </cofactor>
    <text evidence="7 11">Binds 1 [4Fe-4S] cluster per subunit.</text>
</comment>
<keyword evidence="4 7" id="KW-0808">Transferase</keyword>
<evidence type="ECO:0000256" key="1">
    <source>
        <dbReference type="ARBA" id="ARBA00005209"/>
    </source>
</evidence>
<keyword evidence="5 7" id="KW-0658">Purine biosynthesis</keyword>
<evidence type="ECO:0000256" key="11">
    <source>
        <dbReference type="PIRSR" id="PIRSR000485-3"/>
    </source>
</evidence>
<dbReference type="HAMAP" id="MF_01931">
    <property type="entry name" value="PurF"/>
    <property type="match status" value="1"/>
</dbReference>
<comment type="pathway">
    <text evidence="1 7 8">Purine metabolism; IMP biosynthesis via de novo pathway; N(1)-(5-phospho-D-ribosyl)glycinamide from 5-phospho-alpha-D-ribose 1-diphosphate: step 1/2.</text>
</comment>
<organism evidence="13 14">
    <name type="scientific">Methanocaldococcus lauensis</name>
    <dbReference type="NCBI Taxonomy" id="2546128"/>
    <lineage>
        <taxon>Archaea</taxon>
        <taxon>Methanobacteriati</taxon>
        <taxon>Methanobacteriota</taxon>
        <taxon>Methanomada group</taxon>
        <taxon>Methanococci</taxon>
        <taxon>Methanococcales</taxon>
        <taxon>Methanocaldococcaceae</taxon>
        <taxon>Methanocaldococcus</taxon>
    </lineage>
</organism>
<feature type="binding site" evidence="7 11">
    <location>
        <position position="451"/>
    </location>
    <ligand>
        <name>[4Fe-4S] cluster</name>
        <dbReference type="ChEBI" id="CHEBI:49883"/>
    </ligand>
</feature>
<comment type="catalytic activity">
    <reaction evidence="7 8">
        <text>5-phospho-beta-D-ribosylamine + L-glutamate + diphosphate = 5-phospho-alpha-D-ribose 1-diphosphate + L-glutamine + H2O</text>
        <dbReference type="Rhea" id="RHEA:14905"/>
        <dbReference type="ChEBI" id="CHEBI:15377"/>
        <dbReference type="ChEBI" id="CHEBI:29985"/>
        <dbReference type="ChEBI" id="CHEBI:33019"/>
        <dbReference type="ChEBI" id="CHEBI:58017"/>
        <dbReference type="ChEBI" id="CHEBI:58359"/>
        <dbReference type="ChEBI" id="CHEBI:58681"/>
        <dbReference type="EC" id="2.4.2.14"/>
    </reaction>
</comment>
<dbReference type="GO" id="GO:0051539">
    <property type="term" value="F:4 iron, 4 sulfur cluster binding"/>
    <property type="evidence" value="ECO:0007669"/>
    <property type="project" value="UniProtKB-KW"/>
</dbReference>
<dbReference type="GeneID" id="65883171"/>
<evidence type="ECO:0000256" key="5">
    <source>
        <dbReference type="ARBA" id="ARBA00022755"/>
    </source>
</evidence>
<gene>
    <name evidence="7 13" type="primary">purF</name>
    <name evidence="13" type="ORF">MLAUSG7_0368</name>
</gene>
<feature type="binding site" evidence="7 11">
    <location>
        <position position="256"/>
    </location>
    <ligand>
        <name>[4Fe-4S] cluster</name>
        <dbReference type="ChEBI" id="CHEBI:49883"/>
    </ligand>
</feature>
<feature type="binding site" evidence="7 10">
    <location>
        <position position="366"/>
    </location>
    <ligand>
        <name>Mg(2+)</name>
        <dbReference type="ChEBI" id="CHEBI:18420"/>
    </ligand>
</feature>
<feature type="domain" description="Glutamine amidotransferase type-2" evidence="12">
    <location>
        <begin position="2"/>
        <end position="224"/>
    </location>
</feature>
<dbReference type="Gene3D" id="3.40.50.2020">
    <property type="match status" value="1"/>
</dbReference>
<dbReference type="NCBIfam" id="TIGR01134">
    <property type="entry name" value="purF"/>
    <property type="match status" value="1"/>
</dbReference>
<dbReference type="Gene3D" id="3.60.20.10">
    <property type="entry name" value="Glutamine Phosphoribosylpyrophosphate, subunit 1, domain 1"/>
    <property type="match status" value="1"/>
</dbReference>
<dbReference type="PANTHER" id="PTHR11907">
    <property type="entry name" value="AMIDOPHOSPHORIBOSYLTRANSFERASE"/>
    <property type="match status" value="1"/>
</dbReference>
<keyword evidence="7 11" id="KW-0408">Iron</keyword>
<accession>A0A8D6SVI2</accession>
<feature type="active site" description="Nucleophile" evidence="7 9">
    <location>
        <position position="2"/>
    </location>
</feature>
<evidence type="ECO:0000259" key="12">
    <source>
        <dbReference type="PROSITE" id="PS51278"/>
    </source>
</evidence>
<dbReference type="Proteomes" id="UP000679213">
    <property type="component" value="Chromosome I"/>
</dbReference>
<reference evidence="13 14" key="1">
    <citation type="submission" date="2020-04" db="EMBL/GenBank/DDBJ databases">
        <authorList>
            <consortium name="Genoscope - CEA"/>
            <person name="William W."/>
        </authorList>
    </citation>
    <scope>NUCLEOTIDE SEQUENCE [LARGE SCALE GENOMIC DNA]</scope>
    <source>
        <strain evidence="13 14">SG7</strain>
    </source>
</reference>
<dbReference type="InterPro" id="IPR005854">
    <property type="entry name" value="PurF"/>
</dbReference>
<name>A0A8D6SVI2_9EURY</name>
<dbReference type="InterPro" id="IPR017932">
    <property type="entry name" value="GATase_2_dom"/>
</dbReference>
<keyword evidence="3 7" id="KW-0328">Glycosyltransferase</keyword>
<comment type="similarity">
    <text evidence="2 7 8">In the C-terminal section; belongs to the purine/pyrimidine phosphoribosyltransferase family.</text>
</comment>
<feature type="binding site" evidence="7 11">
    <location>
        <position position="454"/>
    </location>
    <ligand>
        <name>[4Fe-4S] cluster</name>
        <dbReference type="ChEBI" id="CHEBI:49883"/>
    </ligand>
</feature>
<evidence type="ECO:0000256" key="3">
    <source>
        <dbReference type="ARBA" id="ARBA00022676"/>
    </source>
</evidence>
<evidence type="ECO:0000256" key="9">
    <source>
        <dbReference type="PIRSR" id="PIRSR000485-1"/>
    </source>
</evidence>
<protein>
    <recommendedName>
        <fullName evidence="7">Amidophosphoribosyltransferase</fullName>
        <shortName evidence="7">ATase</shortName>
        <ecNumber evidence="7">2.4.2.14</ecNumber>
    </recommendedName>
    <alternativeName>
        <fullName evidence="7">Glutamine phosphoribosylpyrophosphate amidotransferase</fullName>
        <shortName evidence="7">GPATase</shortName>
    </alternativeName>
</protein>
<keyword evidence="7 10" id="KW-0460">Magnesium</keyword>
<comment type="function">
    <text evidence="7">Catalyzes the formation of phosphoribosylamine from phosphoribosylpyrophosphate (PRPP) and glutamine.</text>
</comment>
<evidence type="ECO:0000256" key="4">
    <source>
        <dbReference type="ARBA" id="ARBA00022679"/>
    </source>
</evidence>
<dbReference type="EC" id="2.4.2.14" evidence="7"/>
<dbReference type="InterPro" id="IPR029055">
    <property type="entry name" value="Ntn_hydrolases_N"/>
</dbReference>
<feature type="binding site" evidence="7 11">
    <location>
        <position position="402"/>
    </location>
    <ligand>
        <name>[4Fe-4S] cluster</name>
        <dbReference type="ChEBI" id="CHEBI:49883"/>
    </ligand>
</feature>
<evidence type="ECO:0000256" key="6">
    <source>
        <dbReference type="ARBA" id="ARBA00022962"/>
    </source>
</evidence>
<dbReference type="CDD" id="cd06223">
    <property type="entry name" value="PRTases_typeI"/>
    <property type="match status" value="1"/>
</dbReference>
<evidence type="ECO:0000256" key="10">
    <source>
        <dbReference type="PIRSR" id="PIRSR000485-2"/>
    </source>
</evidence>
<dbReference type="GO" id="GO:0004044">
    <property type="term" value="F:amidophosphoribosyltransferase activity"/>
    <property type="evidence" value="ECO:0007669"/>
    <property type="project" value="UniProtKB-UniRule"/>
</dbReference>
<keyword evidence="7 10" id="KW-0479">Metal-binding</keyword>
<evidence type="ECO:0000256" key="2">
    <source>
        <dbReference type="ARBA" id="ARBA00010138"/>
    </source>
</evidence>
<dbReference type="GO" id="GO:0009113">
    <property type="term" value="P:purine nucleobase biosynthetic process"/>
    <property type="evidence" value="ECO:0007669"/>
    <property type="project" value="UniProtKB-UniRule"/>
</dbReference>
<keyword evidence="14" id="KW-1185">Reference proteome</keyword>
<dbReference type="SUPFAM" id="SSF53271">
    <property type="entry name" value="PRTase-like"/>
    <property type="match status" value="1"/>
</dbReference>
<dbReference type="PROSITE" id="PS51278">
    <property type="entry name" value="GATASE_TYPE_2"/>
    <property type="match status" value="1"/>
</dbReference>
<dbReference type="PIRSF" id="PIRSF000485">
    <property type="entry name" value="Amd_phspho_trans"/>
    <property type="match status" value="1"/>
</dbReference>
<dbReference type="InterPro" id="IPR029057">
    <property type="entry name" value="PRTase-like"/>
</dbReference>
<dbReference type="InterPro" id="IPR035584">
    <property type="entry name" value="PurF_N"/>
</dbReference>
<dbReference type="GO" id="GO:0000287">
    <property type="term" value="F:magnesium ion binding"/>
    <property type="evidence" value="ECO:0007669"/>
    <property type="project" value="UniProtKB-UniRule"/>
</dbReference>
<dbReference type="UniPathway" id="UPA00074">
    <property type="reaction ID" value="UER00124"/>
</dbReference>